<feature type="domain" description="J" evidence="8">
    <location>
        <begin position="63"/>
        <end position="117"/>
    </location>
</feature>
<dbReference type="Proteomes" id="UP000007799">
    <property type="component" value="Unassembled WGS sequence"/>
</dbReference>
<dbReference type="PANTHER" id="PTHR12763:SF28">
    <property type="entry name" value="GEO10507P1-RELATED"/>
    <property type="match status" value="1"/>
</dbReference>
<dbReference type="FunFam" id="1.10.287.110:FF:000001">
    <property type="entry name" value="Import inner membrane translocase subunit tim14"/>
    <property type="match status" value="1"/>
</dbReference>
<dbReference type="AlphaFoldDB" id="F2U113"/>
<evidence type="ECO:0000256" key="1">
    <source>
        <dbReference type="ARBA" id="ARBA00004434"/>
    </source>
</evidence>
<evidence type="ECO:0000256" key="5">
    <source>
        <dbReference type="ARBA" id="ARBA00023128"/>
    </source>
</evidence>
<dbReference type="RefSeq" id="XP_004997148.1">
    <property type="nucleotide sequence ID" value="XM_004997091.1"/>
</dbReference>
<gene>
    <name evidence="9" type="ORF">PTSG_01178</name>
</gene>
<dbReference type="InParanoid" id="F2U113"/>
<dbReference type="GO" id="GO:0030150">
    <property type="term" value="P:protein import into mitochondrial matrix"/>
    <property type="evidence" value="ECO:0007669"/>
    <property type="project" value="TreeGrafter"/>
</dbReference>
<evidence type="ECO:0000256" key="3">
    <source>
        <dbReference type="ARBA" id="ARBA00022792"/>
    </source>
</evidence>
<protein>
    <submittedName>
        <fullName evidence="9">Import inner membrane translocase subunit TIM14</fullName>
    </submittedName>
</protein>
<keyword evidence="10" id="KW-1185">Reference proteome</keyword>
<dbReference type="SMART" id="SM00271">
    <property type="entry name" value="DnaJ"/>
    <property type="match status" value="1"/>
</dbReference>
<keyword evidence="4" id="KW-1133">Transmembrane helix</keyword>
<dbReference type="FunCoup" id="F2U113">
    <property type="interactions" value="1081"/>
</dbReference>
<dbReference type="OrthoDB" id="240298at2759"/>
<evidence type="ECO:0000259" key="8">
    <source>
        <dbReference type="SMART" id="SM00271"/>
    </source>
</evidence>
<proteinExistence type="inferred from homology"/>
<dbReference type="PANTHER" id="PTHR12763">
    <property type="match status" value="1"/>
</dbReference>
<dbReference type="InterPro" id="IPR001623">
    <property type="entry name" value="DnaJ_domain"/>
</dbReference>
<evidence type="ECO:0000256" key="2">
    <source>
        <dbReference type="ARBA" id="ARBA00022692"/>
    </source>
</evidence>
<organism evidence="10">
    <name type="scientific">Salpingoeca rosetta (strain ATCC 50818 / BSB-021)</name>
    <dbReference type="NCBI Taxonomy" id="946362"/>
    <lineage>
        <taxon>Eukaryota</taxon>
        <taxon>Choanoflagellata</taxon>
        <taxon>Craspedida</taxon>
        <taxon>Salpingoecidae</taxon>
        <taxon>Salpingoeca</taxon>
    </lineage>
</organism>
<comment type="subcellular location">
    <subcellularLocation>
        <location evidence="1">Mitochondrion inner membrane</location>
        <topology evidence="1">Single-pass membrane protein</topology>
    </subcellularLocation>
</comment>
<keyword evidence="2" id="KW-0812">Transmembrane</keyword>
<evidence type="ECO:0000256" key="7">
    <source>
        <dbReference type="ARBA" id="ARBA00038105"/>
    </source>
</evidence>
<reference evidence="9" key="1">
    <citation type="submission" date="2009-08" db="EMBL/GenBank/DDBJ databases">
        <title>Annotation of Salpingoeca rosetta.</title>
        <authorList>
            <consortium name="The Broad Institute Genome Sequencing Platform"/>
            <person name="Russ C."/>
            <person name="Cuomo C."/>
            <person name="Burger G."/>
            <person name="Gray M.W."/>
            <person name="Holland P.W.H."/>
            <person name="King N."/>
            <person name="Lang F.B.F."/>
            <person name="Roger A.J."/>
            <person name="Ruiz-Trillo I."/>
            <person name="Young S.K."/>
            <person name="Zeng Q."/>
            <person name="Gargeya S."/>
            <person name="Alvarado L."/>
            <person name="Berlin A."/>
            <person name="Chapman S.B."/>
            <person name="Chen Z."/>
            <person name="Freedman E."/>
            <person name="Gellesch M."/>
            <person name="Goldberg J."/>
            <person name="Griggs A."/>
            <person name="Gujja S."/>
            <person name="Heilman E."/>
            <person name="Heiman D."/>
            <person name="Howarth C."/>
            <person name="Mehta T."/>
            <person name="Neiman D."/>
            <person name="Pearson M."/>
            <person name="Roberts A."/>
            <person name="Saif S."/>
            <person name="Shea T."/>
            <person name="Shenoy N."/>
            <person name="Sisk P."/>
            <person name="Stolte C."/>
            <person name="Sykes S."/>
            <person name="White J."/>
            <person name="Yandava C."/>
            <person name="Haas B."/>
            <person name="Nusbaum C."/>
            <person name="Birren B."/>
        </authorList>
    </citation>
    <scope>NUCLEOTIDE SEQUENCE [LARGE SCALE GENOMIC DNA]</scope>
    <source>
        <strain evidence="9">ATCC 50818</strain>
    </source>
</reference>
<evidence type="ECO:0000313" key="10">
    <source>
        <dbReference type="Proteomes" id="UP000007799"/>
    </source>
</evidence>
<dbReference type="STRING" id="946362.F2U113"/>
<dbReference type="GO" id="GO:0001671">
    <property type="term" value="F:ATPase activator activity"/>
    <property type="evidence" value="ECO:0007669"/>
    <property type="project" value="TreeGrafter"/>
</dbReference>
<keyword evidence="6" id="KW-0472">Membrane</keyword>
<keyword evidence="3" id="KW-0999">Mitochondrion inner membrane</keyword>
<dbReference type="GeneID" id="16077744"/>
<dbReference type="InterPro" id="IPR036869">
    <property type="entry name" value="J_dom_sf"/>
</dbReference>
<dbReference type="EMBL" id="GL832958">
    <property type="protein sequence ID" value="EGD80587.1"/>
    <property type="molecule type" value="Genomic_DNA"/>
</dbReference>
<dbReference type="eggNOG" id="KOG0723">
    <property type="taxonomic scope" value="Eukaryota"/>
</dbReference>
<accession>F2U113</accession>
<keyword evidence="5" id="KW-0496">Mitochondrion</keyword>
<comment type="similarity">
    <text evidence="7">Belongs to the TIM14 family.</text>
</comment>
<evidence type="ECO:0000313" key="9">
    <source>
        <dbReference type="EMBL" id="EGD80587.1"/>
    </source>
</evidence>
<evidence type="ECO:0000256" key="4">
    <source>
        <dbReference type="ARBA" id="ARBA00022989"/>
    </source>
</evidence>
<name>F2U113_SALR5</name>
<dbReference type="GO" id="GO:0001405">
    <property type="term" value="C:PAM complex, Tim23 associated import motor"/>
    <property type="evidence" value="ECO:0007669"/>
    <property type="project" value="TreeGrafter"/>
</dbReference>
<dbReference type="CDD" id="cd06257">
    <property type="entry name" value="DnaJ"/>
    <property type="match status" value="1"/>
</dbReference>
<dbReference type="SUPFAM" id="SSF46565">
    <property type="entry name" value="Chaperone J-domain"/>
    <property type="match status" value="1"/>
</dbReference>
<sequence>MSGPIFFGACLAAAGFGGRMLLRAAKDMKPLMEQMPKIGSFKLPKFEMNTYYRGGFQETMSRREAGLILGCSPKATKTRVMEAHKKVMIANHPDRGGSPYLAAKINEAKELLEKHASHNS</sequence>
<evidence type="ECO:0000256" key="6">
    <source>
        <dbReference type="ARBA" id="ARBA00023136"/>
    </source>
</evidence>
<dbReference type="Gene3D" id="1.10.287.110">
    <property type="entry name" value="DnaJ domain"/>
    <property type="match status" value="1"/>
</dbReference>
<dbReference type="KEGG" id="sre:PTSG_01178"/>